<protein>
    <submittedName>
        <fullName evidence="9">GntR family transcriptional regulator</fullName>
    </submittedName>
</protein>
<gene>
    <name evidence="9" type="ORF">BPA01_51600</name>
</gene>
<dbReference type="SUPFAM" id="SSF53383">
    <property type="entry name" value="PLP-dependent transferases"/>
    <property type="match status" value="1"/>
</dbReference>
<keyword evidence="6" id="KW-0238">DNA-binding</keyword>
<reference evidence="9 10" key="1">
    <citation type="submission" date="2019-06" db="EMBL/GenBank/DDBJ databases">
        <title>Whole genome shotgun sequence of Brevibacillus parabrevis NBRC 12334.</title>
        <authorList>
            <person name="Hosoyama A."/>
            <person name="Uohara A."/>
            <person name="Ohji S."/>
            <person name="Ichikawa N."/>
        </authorList>
    </citation>
    <scope>NUCLEOTIDE SEQUENCE [LARGE SCALE GENOMIC DNA]</scope>
    <source>
        <strain evidence="9 10">NBRC 12334</strain>
    </source>
</reference>
<dbReference type="Gene3D" id="3.40.640.10">
    <property type="entry name" value="Type I PLP-dependent aspartate aminotransferase-like (Major domain)"/>
    <property type="match status" value="1"/>
</dbReference>
<comment type="cofactor">
    <cofactor evidence="1">
        <name>pyridoxal 5'-phosphate</name>
        <dbReference type="ChEBI" id="CHEBI:597326"/>
    </cofactor>
</comment>
<keyword evidence="7" id="KW-0804">Transcription</keyword>
<dbReference type="Proteomes" id="UP000316882">
    <property type="component" value="Unassembled WGS sequence"/>
</dbReference>
<dbReference type="GO" id="GO:0003700">
    <property type="term" value="F:DNA-binding transcription factor activity"/>
    <property type="evidence" value="ECO:0007669"/>
    <property type="project" value="InterPro"/>
</dbReference>
<evidence type="ECO:0000256" key="3">
    <source>
        <dbReference type="ARBA" id="ARBA00022576"/>
    </source>
</evidence>
<dbReference type="InterPro" id="IPR000524">
    <property type="entry name" value="Tscrpt_reg_HTH_GntR"/>
</dbReference>
<name>A0A4Y3PM67_BREPA</name>
<dbReference type="PROSITE" id="PS50949">
    <property type="entry name" value="HTH_GNTR"/>
    <property type="match status" value="1"/>
</dbReference>
<organism evidence="9 10">
    <name type="scientific">Brevibacillus parabrevis</name>
    <dbReference type="NCBI Taxonomy" id="54914"/>
    <lineage>
        <taxon>Bacteria</taxon>
        <taxon>Bacillati</taxon>
        <taxon>Bacillota</taxon>
        <taxon>Bacilli</taxon>
        <taxon>Bacillales</taxon>
        <taxon>Paenibacillaceae</taxon>
        <taxon>Brevibacillus</taxon>
    </lineage>
</organism>
<proteinExistence type="inferred from homology"/>
<dbReference type="Pfam" id="PF00392">
    <property type="entry name" value="GntR"/>
    <property type="match status" value="1"/>
</dbReference>
<dbReference type="SUPFAM" id="SSF46785">
    <property type="entry name" value="Winged helix' DNA-binding domain"/>
    <property type="match status" value="1"/>
</dbReference>
<dbReference type="CDD" id="cd00609">
    <property type="entry name" value="AAT_like"/>
    <property type="match status" value="1"/>
</dbReference>
<dbReference type="InterPro" id="IPR036390">
    <property type="entry name" value="WH_DNA-bd_sf"/>
</dbReference>
<dbReference type="GO" id="GO:0003677">
    <property type="term" value="F:DNA binding"/>
    <property type="evidence" value="ECO:0007669"/>
    <property type="project" value="UniProtKB-KW"/>
</dbReference>
<evidence type="ECO:0000256" key="6">
    <source>
        <dbReference type="ARBA" id="ARBA00023125"/>
    </source>
</evidence>
<keyword evidence="5" id="KW-0805">Transcription regulation</keyword>
<dbReference type="PANTHER" id="PTHR46577">
    <property type="entry name" value="HTH-TYPE TRANSCRIPTIONAL REGULATORY PROTEIN GABR"/>
    <property type="match status" value="1"/>
</dbReference>
<dbReference type="InterPro" id="IPR015424">
    <property type="entry name" value="PyrdxlP-dep_Trfase"/>
</dbReference>
<dbReference type="PANTHER" id="PTHR46577:SF1">
    <property type="entry name" value="HTH-TYPE TRANSCRIPTIONAL REGULATORY PROTEIN GABR"/>
    <property type="match status" value="1"/>
</dbReference>
<keyword evidence="4" id="KW-0663">Pyridoxal phosphate</keyword>
<keyword evidence="10" id="KW-1185">Reference proteome</keyword>
<dbReference type="InterPro" id="IPR015421">
    <property type="entry name" value="PyrdxlP-dep_Trfase_major"/>
</dbReference>
<evidence type="ECO:0000256" key="7">
    <source>
        <dbReference type="ARBA" id="ARBA00023163"/>
    </source>
</evidence>
<keyword evidence="3" id="KW-0032">Aminotransferase</keyword>
<sequence length="476" mass="54505">MLLLTPKWNEATNEPQYVQLYTYIKNEIIAGRLAEKVRLPSVRKLADSLGLSTTPVEMAYQQLLAEGFIQSRPRSGYFVEKLPDPEFSPKEKRQHEHLGWNRPTVRDARNYQYDFHMSQNDFSLFPYTLWRRLYNQLLCPAREEDLFYGDPQGEPGLRRQIADYLHRYRGVTCSPDQIVVGADQFGLLSLICLMLKPQLERIGVENPGYLLYANTFRQHGYETVPISLTEDGIDVSELYESQVRLAVVSPSHQYPRGMIMPVSKRLQLLEWAQNVNGYIIEDDYDGEFRYHGRPIPALQGLLPQNNVIYMGGFAQVMAPALGIWYIVLPSSLLDVYYTLLRDTLLEQSASRLHQRVMEAFMQNGHLEKHVRKMRSLYRKKHDALLAAVQKHFGERAAVIGADAGFHVLLRVYSERSEEELKRLAIQAGVRASSAAFTWLKPPADMPKEFFLGFSGIALDQIEPGIAALCQAWFGDS</sequence>
<evidence type="ECO:0000256" key="4">
    <source>
        <dbReference type="ARBA" id="ARBA00022898"/>
    </source>
</evidence>
<dbReference type="EMBL" id="BJMH01000046">
    <property type="protein sequence ID" value="GEB35580.1"/>
    <property type="molecule type" value="Genomic_DNA"/>
</dbReference>
<dbReference type="InterPro" id="IPR051446">
    <property type="entry name" value="HTH_trans_reg/aminotransferase"/>
</dbReference>
<dbReference type="InterPro" id="IPR036388">
    <property type="entry name" value="WH-like_DNA-bd_sf"/>
</dbReference>
<evidence type="ECO:0000256" key="2">
    <source>
        <dbReference type="ARBA" id="ARBA00005384"/>
    </source>
</evidence>
<comment type="similarity">
    <text evidence="2">In the C-terminal section; belongs to the class-I pyridoxal-phosphate-dependent aminotransferase family.</text>
</comment>
<dbReference type="CDD" id="cd07377">
    <property type="entry name" value="WHTH_GntR"/>
    <property type="match status" value="1"/>
</dbReference>
<dbReference type="AlphaFoldDB" id="A0A4Y3PM67"/>
<feature type="domain" description="HTH gntR-type" evidence="8">
    <location>
        <begin position="14"/>
        <end position="82"/>
    </location>
</feature>
<dbReference type="Gene3D" id="1.10.10.10">
    <property type="entry name" value="Winged helix-like DNA-binding domain superfamily/Winged helix DNA-binding domain"/>
    <property type="match status" value="1"/>
</dbReference>
<dbReference type="GO" id="GO:0030170">
    <property type="term" value="F:pyridoxal phosphate binding"/>
    <property type="evidence" value="ECO:0007669"/>
    <property type="project" value="InterPro"/>
</dbReference>
<dbReference type="GO" id="GO:0008483">
    <property type="term" value="F:transaminase activity"/>
    <property type="evidence" value="ECO:0007669"/>
    <property type="project" value="UniProtKB-KW"/>
</dbReference>
<dbReference type="InterPro" id="IPR004839">
    <property type="entry name" value="Aminotransferase_I/II_large"/>
</dbReference>
<comment type="caution">
    <text evidence="9">The sequence shown here is derived from an EMBL/GenBank/DDBJ whole genome shotgun (WGS) entry which is preliminary data.</text>
</comment>
<evidence type="ECO:0000313" key="9">
    <source>
        <dbReference type="EMBL" id="GEB35580.1"/>
    </source>
</evidence>
<accession>A0A4Y3PM67</accession>
<dbReference type="Pfam" id="PF00155">
    <property type="entry name" value="Aminotran_1_2"/>
    <property type="match status" value="1"/>
</dbReference>
<keyword evidence="3" id="KW-0808">Transferase</keyword>
<evidence type="ECO:0000259" key="8">
    <source>
        <dbReference type="PROSITE" id="PS50949"/>
    </source>
</evidence>
<evidence type="ECO:0000256" key="5">
    <source>
        <dbReference type="ARBA" id="ARBA00023015"/>
    </source>
</evidence>
<dbReference type="SMART" id="SM00345">
    <property type="entry name" value="HTH_GNTR"/>
    <property type="match status" value="1"/>
</dbReference>
<dbReference type="STRING" id="54914.AV540_25935"/>
<evidence type="ECO:0000313" key="10">
    <source>
        <dbReference type="Proteomes" id="UP000316882"/>
    </source>
</evidence>
<evidence type="ECO:0000256" key="1">
    <source>
        <dbReference type="ARBA" id="ARBA00001933"/>
    </source>
</evidence>